<dbReference type="EMBL" id="JACHMH010000001">
    <property type="protein sequence ID" value="MBB4681982.1"/>
    <property type="molecule type" value="Genomic_DNA"/>
</dbReference>
<accession>A0A7W7FY44</accession>
<evidence type="ECO:0000259" key="5">
    <source>
        <dbReference type="PROSITE" id="PS50977"/>
    </source>
</evidence>
<dbReference type="PANTHER" id="PTHR30055">
    <property type="entry name" value="HTH-TYPE TRANSCRIPTIONAL REGULATOR RUTR"/>
    <property type="match status" value="1"/>
</dbReference>
<dbReference type="PANTHER" id="PTHR30055:SF234">
    <property type="entry name" value="HTH-TYPE TRANSCRIPTIONAL REGULATOR BETI"/>
    <property type="match status" value="1"/>
</dbReference>
<dbReference type="Pfam" id="PF00440">
    <property type="entry name" value="TetR_N"/>
    <property type="match status" value="1"/>
</dbReference>
<dbReference type="SUPFAM" id="SSF46689">
    <property type="entry name" value="Homeodomain-like"/>
    <property type="match status" value="1"/>
</dbReference>
<dbReference type="Gene3D" id="1.10.357.10">
    <property type="entry name" value="Tetracycline Repressor, domain 2"/>
    <property type="match status" value="1"/>
</dbReference>
<keyword evidence="7" id="KW-1185">Reference proteome</keyword>
<gene>
    <name evidence="6" type="ORF">HNR67_008100</name>
</gene>
<protein>
    <submittedName>
        <fullName evidence="6">AcrR family transcriptional regulator</fullName>
    </submittedName>
</protein>
<dbReference type="Proteomes" id="UP000533598">
    <property type="component" value="Unassembled WGS sequence"/>
</dbReference>
<dbReference type="InterPro" id="IPR023772">
    <property type="entry name" value="DNA-bd_HTH_TetR-type_CS"/>
</dbReference>
<keyword evidence="2 4" id="KW-0238">DNA-binding</keyword>
<dbReference type="InterPro" id="IPR009057">
    <property type="entry name" value="Homeodomain-like_sf"/>
</dbReference>
<reference evidence="6 7" key="1">
    <citation type="submission" date="2020-08" db="EMBL/GenBank/DDBJ databases">
        <title>Sequencing the genomes of 1000 actinobacteria strains.</title>
        <authorList>
            <person name="Klenk H.-P."/>
        </authorList>
    </citation>
    <scope>NUCLEOTIDE SEQUENCE [LARGE SCALE GENOMIC DNA]</scope>
    <source>
        <strain evidence="6 7">DSM 44230</strain>
    </source>
</reference>
<evidence type="ECO:0000256" key="2">
    <source>
        <dbReference type="ARBA" id="ARBA00023125"/>
    </source>
</evidence>
<sequence length="213" mass="22874">MSSATPDPADLTARARIRDAAMRHFGEHGFDAATIRGIAETAGVSSGLIRHHFGSKQALREACDQHLVALIRRLNDEVRADPFGGEVNQVALARAAMGPYQRYLGRALAEGAATAVFDEMVALSEQWIVDGDARRSDPPEVQARPRAVVATAMALSVAVLHEQISRGLGVEVFSPAGDELLARTLLEIYSRPMLTPAEAKLARAALDRSRPGD</sequence>
<proteinExistence type="predicted"/>
<evidence type="ECO:0000256" key="4">
    <source>
        <dbReference type="PROSITE-ProRule" id="PRU00335"/>
    </source>
</evidence>
<comment type="caution">
    <text evidence="6">The sequence shown here is derived from an EMBL/GenBank/DDBJ whole genome shotgun (WGS) entry which is preliminary data.</text>
</comment>
<dbReference type="InterPro" id="IPR001647">
    <property type="entry name" value="HTH_TetR"/>
</dbReference>
<feature type="domain" description="HTH tetR-type" evidence="5">
    <location>
        <begin position="11"/>
        <end position="71"/>
    </location>
</feature>
<evidence type="ECO:0000256" key="3">
    <source>
        <dbReference type="ARBA" id="ARBA00023163"/>
    </source>
</evidence>
<name>A0A7W7FY44_9PSEU</name>
<dbReference type="PROSITE" id="PS50977">
    <property type="entry name" value="HTH_TETR_2"/>
    <property type="match status" value="1"/>
</dbReference>
<evidence type="ECO:0000256" key="1">
    <source>
        <dbReference type="ARBA" id="ARBA00023015"/>
    </source>
</evidence>
<evidence type="ECO:0000313" key="7">
    <source>
        <dbReference type="Proteomes" id="UP000533598"/>
    </source>
</evidence>
<keyword evidence="1" id="KW-0805">Transcription regulation</keyword>
<dbReference type="AlphaFoldDB" id="A0A7W7FY44"/>
<dbReference type="PROSITE" id="PS01081">
    <property type="entry name" value="HTH_TETR_1"/>
    <property type="match status" value="1"/>
</dbReference>
<dbReference type="RefSeq" id="WP_185008947.1">
    <property type="nucleotide sequence ID" value="NZ_BAAAUI010000034.1"/>
</dbReference>
<dbReference type="InterPro" id="IPR050109">
    <property type="entry name" value="HTH-type_TetR-like_transc_reg"/>
</dbReference>
<dbReference type="PRINTS" id="PR00455">
    <property type="entry name" value="HTHTETR"/>
</dbReference>
<dbReference type="GO" id="GO:0000976">
    <property type="term" value="F:transcription cis-regulatory region binding"/>
    <property type="evidence" value="ECO:0007669"/>
    <property type="project" value="TreeGrafter"/>
</dbReference>
<dbReference type="GO" id="GO:0003700">
    <property type="term" value="F:DNA-binding transcription factor activity"/>
    <property type="evidence" value="ECO:0007669"/>
    <property type="project" value="TreeGrafter"/>
</dbReference>
<organism evidence="6 7">
    <name type="scientific">Crossiella cryophila</name>
    <dbReference type="NCBI Taxonomy" id="43355"/>
    <lineage>
        <taxon>Bacteria</taxon>
        <taxon>Bacillati</taxon>
        <taxon>Actinomycetota</taxon>
        <taxon>Actinomycetes</taxon>
        <taxon>Pseudonocardiales</taxon>
        <taxon>Pseudonocardiaceae</taxon>
        <taxon>Crossiella</taxon>
    </lineage>
</organism>
<feature type="DNA-binding region" description="H-T-H motif" evidence="4">
    <location>
        <begin position="34"/>
        <end position="53"/>
    </location>
</feature>
<evidence type="ECO:0000313" key="6">
    <source>
        <dbReference type="EMBL" id="MBB4681982.1"/>
    </source>
</evidence>
<keyword evidence="3" id="KW-0804">Transcription</keyword>